<name>A0A9D4FPN4_DREPO</name>
<accession>A0A9D4FPN4</accession>
<reference evidence="1" key="2">
    <citation type="submission" date="2020-11" db="EMBL/GenBank/DDBJ databases">
        <authorList>
            <person name="McCartney M.A."/>
            <person name="Auch B."/>
            <person name="Kono T."/>
            <person name="Mallez S."/>
            <person name="Becker A."/>
            <person name="Gohl D.M."/>
            <person name="Silverstein K.A.T."/>
            <person name="Koren S."/>
            <person name="Bechman K.B."/>
            <person name="Herman A."/>
            <person name="Abrahante J.E."/>
            <person name="Garbe J."/>
        </authorList>
    </citation>
    <scope>NUCLEOTIDE SEQUENCE</scope>
    <source>
        <strain evidence="1">Duluth1</strain>
        <tissue evidence="1">Whole animal</tissue>
    </source>
</reference>
<evidence type="ECO:0000313" key="2">
    <source>
        <dbReference type="Proteomes" id="UP000828390"/>
    </source>
</evidence>
<protein>
    <submittedName>
        <fullName evidence="1">Uncharacterized protein</fullName>
    </submittedName>
</protein>
<proteinExistence type="predicted"/>
<reference evidence="1" key="1">
    <citation type="journal article" date="2019" name="bioRxiv">
        <title>The Genome of the Zebra Mussel, Dreissena polymorpha: A Resource for Invasive Species Research.</title>
        <authorList>
            <person name="McCartney M.A."/>
            <person name="Auch B."/>
            <person name="Kono T."/>
            <person name="Mallez S."/>
            <person name="Zhang Y."/>
            <person name="Obille A."/>
            <person name="Becker A."/>
            <person name="Abrahante J.E."/>
            <person name="Garbe J."/>
            <person name="Badalamenti J.P."/>
            <person name="Herman A."/>
            <person name="Mangelson H."/>
            <person name="Liachko I."/>
            <person name="Sullivan S."/>
            <person name="Sone E.D."/>
            <person name="Koren S."/>
            <person name="Silverstein K.A.T."/>
            <person name="Beckman K.B."/>
            <person name="Gohl D.M."/>
        </authorList>
    </citation>
    <scope>NUCLEOTIDE SEQUENCE</scope>
    <source>
        <strain evidence="1">Duluth1</strain>
        <tissue evidence="1">Whole animal</tissue>
    </source>
</reference>
<evidence type="ECO:0000313" key="1">
    <source>
        <dbReference type="EMBL" id="KAH3802660.1"/>
    </source>
</evidence>
<sequence>MASLEVKRTVFPARSAYLVRPFWYTSIIFLGPHPRSLGLHLCPRPAPFVVLAQLPPPLPRSSRLSSGDVVKPTTDIYQSDWRSFQVLGVSTVIRGGRPARGMTALAGLAETFAVVPLSDPI</sequence>
<comment type="caution">
    <text evidence="1">The sequence shown here is derived from an EMBL/GenBank/DDBJ whole genome shotgun (WGS) entry which is preliminary data.</text>
</comment>
<gene>
    <name evidence="1" type="ORF">DPMN_156338</name>
</gene>
<keyword evidence="2" id="KW-1185">Reference proteome</keyword>
<dbReference type="EMBL" id="JAIWYP010000007">
    <property type="protein sequence ID" value="KAH3802660.1"/>
    <property type="molecule type" value="Genomic_DNA"/>
</dbReference>
<dbReference type="Proteomes" id="UP000828390">
    <property type="component" value="Unassembled WGS sequence"/>
</dbReference>
<organism evidence="1 2">
    <name type="scientific">Dreissena polymorpha</name>
    <name type="common">Zebra mussel</name>
    <name type="synonym">Mytilus polymorpha</name>
    <dbReference type="NCBI Taxonomy" id="45954"/>
    <lineage>
        <taxon>Eukaryota</taxon>
        <taxon>Metazoa</taxon>
        <taxon>Spiralia</taxon>
        <taxon>Lophotrochozoa</taxon>
        <taxon>Mollusca</taxon>
        <taxon>Bivalvia</taxon>
        <taxon>Autobranchia</taxon>
        <taxon>Heteroconchia</taxon>
        <taxon>Euheterodonta</taxon>
        <taxon>Imparidentia</taxon>
        <taxon>Neoheterodontei</taxon>
        <taxon>Myida</taxon>
        <taxon>Dreissenoidea</taxon>
        <taxon>Dreissenidae</taxon>
        <taxon>Dreissena</taxon>
    </lineage>
</organism>
<dbReference type="AlphaFoldDB" id="A0A9D4FPN4"/>